<dbReference type="AlphaFoldDB" id="A0A9W4TA96"/>
<sequence>HGNMSQIAQIELIGEDNEPEYAGLKLRIGDHRSFYLCNLCCKDIGNHITVKMKKILMKEMMAC</sequence>
<protein>
    <submittedName>
        <fullName evidence="1">2110_t:CDS:1</fullName>
    </submittedName>
</protein>
<accession>A0A9W4TA96</accession>
<proteinExistence type="predicted"/>
<dbReference type="EMBL" id="CAMKVN010018048">
    <property type="protein sequence ID" value="CAI2198194.1"/>
    <property type="molecule type" value="Genomic_DNA"/>
</dbReference>
<gene>
    <name evidence="1" type="ORF">FWILDA_LOCUS18451</name>
</gene>
<keyword evidence="2" id="KW-1185">Reference proteome</keyword>
<organism evidence="1 2">
    <name type="scientific">Funneliformis geosporum</name>
    <dbReference type="NCBI Taxonomy" id="1117311"/>
    <lineage>
        <taxon>Eukaryota</taxon>
        <taxon>Fungi</taxon>
        <taxon>Fungi incertae sedis</taxon>
        <taxon>Mucoromycota</taxon>
        <taxon>Glomeromycotina</taxon>
        <taxon>Glomeromycetes</taxon>
        <taxon>Glomerales</taxon>
        <taxon>Glomeraceae</taxon>
        <taxon>Funneliformis</taxon>
    </lineage>
</organism>
<dbReference type="OrthoDB" id="2435381at2759"/>
<evidence type="ECO:0000313" key="2">
    <source>
        <dbReference type="Proteomes" id="UP001153678"/>
    </source>
</evidence>
<reference evidence="1" key="1">
    <citation type="submission" date="2022-08" db="EMBL/GenBank/DDBJ databases">
        <authorList>
            <person name="Kallberg Y."/>
            <person name="Tangrot J."/>
            <person name="Rosling A."/>
        </authorList>
    </citation>
    <scope>NUCLEOTIDE SEQUENCE</scope>
    <source>
        <strain evidence="1">Wild A</strain>
    </source>
</reference>
<name>A0A9W4TA96_9GLOM</name>
<comment type="caution">
    <text evidence="1">The sequence shown here is derived from an EMBL/GenBank/DDBJ whole genome shotgun (WGS) entry which is preliminary data.</text>
</comment>
<feature type="non-terminal residue" evidence="1">
    <location>
        <position position="63"/>
    </location>
</feature>
<evidence type="ECO:0000313" key="1">
    <source>
        <dbReference type="EMBL" id="CAI2198194.1"/>
    </source>
</evidence>
<dbReference type="Proteomes" id="UP001153678">
    <property type="component" value="Unassembled WGS sequence"/>
</dbReference>